<comment type="caution">
    <text evidence="8">Lacks conserved residue(s) required for the propagation of feature annotation.</text>
</comment>
<evidence type="ECO:0008006" key="15">
    <source>
        <dbReference type="Google" id="ProtNLM"/>
    </source>
</evidence>
<dbReference type="SMART" id="SM00308">
    <property type="entry name" value="LH2"/>
    <property type="match status" value="1"/>
</dbReference>
<comment type="caution">
    <text evidence="13">The sequence shown here is derived from an EMBL/GenBank/DDBJ whole genome shotgun (WGS) entry which is preliminary data.</text>
</comment>
<dbReference type="PROSITE" id="PS51111">
    <property type="entry name" value="REJ"/>
    <property type="match status" value="1"/>
</dbReference>
<comment type="subcellular location">
    <subcellularLocation>
        <location evidence="1">Membrane</location>
        <topology evidence="1">Multi-pass membrane protein</topology>
    </subcellularLocation>
</comment>
<evidence type="ECO:0000256" key="7">
    <source>
        <dbReference type="ARBA" id="ARBA00023180"/>
    </source>
</evidence>
<dbReference type="InterPro" id="IPR000203">
    <property type="entry name" value="GPS"/>
</dbReference>
<dbReference type="SUPFAM" id="SSF49723">
    <property type="entry name" value="Lipase/lipooxygenase domain (PLAT/LH2 domain)"/>
    <property type="match status" value="1"/>
</dbReference>
<protein>
    <recommendedName>
        <fullName evidence="15">Polycystic kidney disease protein 1-like 2</fullName>
    </recommendedName>
</protein>
<dbReference type="InterPro" id="IPR001024">
    <property type="entry name" value="PLAT/LH2_dom"/>
</dbReference>
<evidence type="ECO:0000256" key="4">
    <source>
        <dbReference type="ARBA" id="ARBA00022729"/>
    </source>
</evidence>
<dbReference type="Pfam" id="PF20519">
    <property type="entry name" value="Polycystin_dom"/>
    <property type="match status" value="1"/>
</dbReference>
<feature type="transmembrane region" description="Helical" evidence="10">
    <location>
        <begin position="1455"/>
        <end position="1473"/>
    </location>
</feature>
<feature type="transmembrane region" description="Helical" evidence="10">
    <location>
        <begin position="1708"/>
        <end position="1727"/>
    </location>
</feature>
<dbReference type="InterPro" id="IPR046338">
    <property type="entry name" value="GAIN_dom_sf"/>
</dbReference>
<dbReference type="InterPro" id="IPR003915">
    <property type="entry name" value="PKD_2"/>
</dbReference>
<evidence type="ECO:0000256" key="10">
    <source>
        <dbReference type="SAM" id="Phobius"/>
    </source>
</evidence>
<evidence type="ECO:0000256" key="6">
    <source>
        <dbReference type="ARBA" id="ARBA00023136"/>
    </source>
</evidence>
<dbReference type="SMART" id="SM00303">
    <property type="entry name" value="GPS"/>
    <property type="match status" value="1"/>
</dbReference>
<dbReference type="Pfam" id="PF02010">
    <property type="entry name" value="REJ"/>
    <property type="match status" value="1"/>
</dbReference>
<evidence type="ECO:0000313" key="13">
    <source>
        <dbReference type="EMBL" id="CAH3172072.1"/>
    </source>
</evidence>
<evidence type="ECO:0000256" key="8">
    <source>
        <dbReference type="PROSITE-ProRule" id="PRU00152"/>
    </source>
</evidence>
<dbReference type="InterPro" id="IPR002859">
    <property type="entry name" value="PKD/REJ-like"/>
</dbReference>
<evidence type="ECO:0000256" key="9">
    <source>
        <dbReference type="SAM" id="MobiDB-lite"/>
    </source>
</evidence>
<evidence type="ECO:0000313" key="14">
    <source>
        <dbReference type="Proteomes" id="UP001159405"/>
    </source>
</evidence>
<dbReference type="Gene3D" id="1.10.287.70">
    <property type="match status" value="1"/>
</dbReference>
<feature type="transmembrane region" description="Helical" evidence="10">
    <location>
        <begin position="1235"/>
        <end position="1256"/>
    </location>
</feature>
<evidence type="ECO:0000259" key="11">
    <source>
        <dbReference type="PROSITE" id="PS50095"/>
    </source>
</evidence>
<feature type="compositionally biased region" description="Basic and acidic residues" evidence="9">
    <location>
        <begin position="1984"/>
        <end position="1995"/>
    </location>
</feature>
<dbReference type="Pfam" id="PF01825">
    <property type="entry name" value="GPS"/>
    <property type="match status" value="1"/>
</dbReference>
<feature type="transmembrane region" description="Helical" evidence="10">
    <location>
        <begin position="984"/>
        <end position="1004"/>
    </location>
</feature>
<dbReference type="InterPro" id="IPR051223">
    <property type="entry name" value="Polycystin"/>
</dbReference>
<feature type="transmembrane region" description="Helical" evidence="10">
    <location>
        <begin position="1195"/>
        <end position="1215"/>
    </location>
</feature>
<evidence type="ECO:0000259" key="12">
    <source>
        <dbReference type="PROSITE" id="PS51111"/>
    </source>
</evidence>
<keyword evidence="3 10" id="KW-0812">Transmembrane</keyword>
<feature type="transmembrane region" description="Helical" evidence="10">
    <location>
        <begin position="1898"/>
        <end position="1920"/>
    </location>
</feature>
<feature type="domain" description="PLAT" evidence="11">
    <location>
        <begin position="1029"/>
        <end position="1149"/>
    </location>
</feature>
<keyword evidence="7" id="KW-0325">Glycoprotein</keyword>
<gene>
    <name evidence="13" type="ORF">PLOB_00012336</name>
</gene>
<comment type="similarity">
    <text evidence="2">Belongs to the polycystin family.</text>
</comment>
<organism evidence="13 14">
    <name type="scientific">Porites lobata</name>
    <dbReference type="NCBI Taxonomy" id="104759"/>
    <lineage>
        <taxon>Eukaryota</taxon>
        <taxon>Metazoa</taxon>
        <taxon>Cnidaria</taxon>
        <taxon>Anthozoa</taxon>
        <taxon>Hexacorallia</taxon>
        <taxon>Scleractinia</taxon>
        <taxon>Fungiina</taxon>
        <taxon>Poritidae</taxon>
        <taxon>Porites</taxon>
    </lineage>
</organism>
<feature type="transmembrane region" description="Helical" evidence="10">
    <location>
        <begin position="1327"/>
        <end position="1354"/>
    </location>
</feature>
<keyword evidence="4" id="KW-0732">Signal</keyword>
<name>A0ABN8R2G1_9CNID</name>
<proteinExistence type="inferred from homology"/>
<accession>A0ABN8R2G1</accession>
<dbReference type="PANTHER" id="PTHR10877">
    <property type="entry name" value="POLYCYSTIN FAMILY MEMBER"/>
    <property type="match status" value="1"/>
</dbReference>
<dbReference type="Pfam" id="PF01477">
    <property type="entry name" value="PLAT"/>
    <property type="match status" value="1"/>
</dbReference>
<dbReference type="Gene3D" id="2.60.220.50">
    <property type="match status" value="1"/>
</dbReference>
<keyword evidence="6 10" id="KW-0472">Membrane</keyword>
<dbReference type="Pfam" id="PF08016">
    <property type="entry name" value="PKD_channel"/>
    <property type="match status" value="1"/>
</dbReference>
<reference evidence="13 14" key="1">
    <citation type="submission" date="2022-05" db="EMBL/GenBank/DDBJ databases">
        <authorList>
            <consortium name="Genoscope - CEA"/>
            <person name="William W."/>
        </authorList>
    </citation>
    <scope>NUCLEOTIDE SEQUENCE [LARGE SCALE GENOMIC DNA]</scope>
</reference>
<evidence type="ECO:0000256" key="3">
    <source>
        <dbReference type="ARBA" id="ARBA00022692"/>
    </source>
</evidence>
<feature type="transmembrane region" description="Helical" evidence="10">
    <location>
        <begin position="1374"/>
        <end position="1394"/>
    </location>
</feature>
<dbReference type="EMBL" id="CALNXK010000169">
    <property type="protein sequence ID" value="CAH3172072.1"/>
    <property type="molecule type" value="Genomic_DNA"/>
</dbReference>
<dbReference type="InterPro" id="IPR046791">
    <property type="entry name" value="Polycystin_dom"/>
</dbReference>
<feature type="domain" description="REJ" evidence="12">
    <location>
        <begin position="8"/>
        <end position="727"/>
    </location>
</feature>
<evidence type="ECO:0000256" key="2">
    <source>
        <dbReference type="ARBA" id="ARBA00007200"/>
    </source>
</evidence>
<keyword evidence="5 10" id="KW-1133">Transmembrane helix</keyword>
<dbReference type="InterPro" id="IPR013122">
    <property type="entry name" value="PKD1_2_channel"/>
</dbReference>
<dbReference type="InterPro" id="IPR036392">
    <property type="entry name" value="PLAT/LH2_dom_sf"/>
</dbReference>
<feature type="non-terminal residue" evidence="13">
    <location>
        <position position="1"/>
    </location>
</feature>
<feature type="transmembrane region" description="Helical" evidence="10">
    <location>
        <begin position="1747"/>
        <end position="1765"/>
    </location>
</feature>
<dbReference type="PANTHER" id="PTHR10877:SF150">
    <property type="entry name" value="REJ DOMAIN-CONTAINING PROTEIN"/>
    <property type="match status" value="1"/>
</dbReference>
<feature type="transmembrane region" description="Helical" evidence="10">
    <location>
        <begin position="1796"/>
        <end position="1814"/>
    </location>
</feature>
<evidence type="ECO:0000256" key="1">
    <source>
        <dbReference type="ARBA" id="ARBA00004141"/>
    </source>
</evidence>
<sequence length="2216" mass="249639">LSFPDVSCLPPYVRLLGMSDKQPLLPIRRSKDFIVQASVGKSSCNSSRTLIFVWYLYRYEVVSSGKLDIKTITLLDSKSTEWNLRKRQLEYGQYFLDFKAAFASHPRAFGSALGFFNITKSPLIVEISGGNKVTRGNGSLITLDGSPSRDPDVEPDDHSSMNFTWLCKKRDETFPNSSIASIPVVTPYSGPGNGGCFGTGVGKLSSSDIKVNLETTVMSVGKSYDVKLILTKDDRENYFVQEIEIVIGDPPQITIRCLINCEKPASLSTPISLATTCEGNACDSVIYQWQLVAIDSQSGQENVTSLTRDMTQSDLDRPGLSIRANQLNGGLTYQLKVTASPEDGPAGNAAYQFEMNAPPQNGACTVSPKSGEALVTKFAVTCTGWQDENTPLTYQFHYKTDRGLYTVVSHGPESHATTVLPSGKEDNDYEIEFEITVTDTLSAAAKFILKVKPAPSSEDLSGLTVGNSSQFTQLIQAGDIRGATQLANAVLREAEQSGNTTTEEKITIINSVVKEVSGVEAGNLQSLTQVTSVIARATLEPSEVTFDTQSLVLETLQSMTSLLQNKTKEDYGSENNLVEQGGENLVLSLGNLLKSAAQKASVIRPKESAEKRTESEEISKNTEKLVNDVANALLSRMVIDQEPQTLKTKSLDVVLNRLSPSSLTKDMNIDDDDMGFKLPLSAITDEKTPDAEFIDAVLTASDFNPFTWDNSSASVSSYVLSLVLRNHKGESLMVEDSKEDIEIKIKRDGQPNPESVDSFFVKPSSRGEMQYHTIVLPYADGSALRLKIKPAGSAVFSVFVRYGQRPTVTDFDAKRKIPNESCFMNSQNSEGECNEEAYEILLDYEVLNDPGTYYIGILSETDDIQPKRRRKRSCFKRGREKRSCVEIKDPPRPENITVKPVYDPERDINYSISVLEEECLFWDTAEERWSSRGCKVGPKSNKTSLYCLCNHLTSFGGGVLVKPNSLDFDVVFNELTRLHETGNIAVLSTIIAALLLYVLVIIVARRADKRDRAKTGPPLHLNSLVEGDFQYDLTVATGVWNDSGTDANVAIVIYGSEAQSQPIILNKNMVKSRTVLARGNEDSFVIHLPNSLGVIQYIQIWHDNSGNHPSWFLRHLTVKDHQTRKQWTFNGNTWFALEKGDGKIERLLTPIPAEEMKTLKYSLNARGSKSFSEGHLWLSVVTKPPKSKFTRVQRATCCLCLLLSAMLANALFYRTDKVADQTIQIGPLKFSWRQIIVGLQSALIVTPVNLLIMAFFKNSAEKSSNKVTTCTPLRRRVSKRHRTYSIVSSLPQINEADDASQQKTTFWTRTKSRVRGMVKKDFMLPHYCIYIAWFLCFVTIALSSTFTFFYSLQWGKDISNQWLSSMLVSFTEDIFVLQPIKIVLLMIVTACLFGNKTDTKEDSRSIKSHQQLSTENIHVDGLQSIEMDIPHDDDLKSAREYRVKEAKMFSFGRELVGYLLFLSLLMIVCYGNRSYNGYLMTKNVKDTFSNFSLAKDPRFFWKWLGGQFVSCTYASEWYNGEKVKQNVYIGDKISLLLGMPRLRQLRIQKDSCLVPEEVTKVIKHCKDFYSLSEEDRTPLNLPGWQPFIGSVDWANFSDLCPAPWNYISQEKLQNSPSWGFFELYDGGGYVADLGYSFDSAVAVISNIHKFGWIDRQTRAVLVEFSIYNPNTGYFSISTFFLEILPTGYGNAFQRIDTLLLTSTQTGFYQFYLICQLLFIVLVFLFVLREVYSIFRERCNYFRDVWNWIELLQITLSFLVVIFYVIKSKLFLRSALKVKENPFVTVSFRAAINWQDAESGVLAIAVFIATIKLLHMIRFNRHISILMTSLRASKSFMLSYSVIFIIVFLAYAQLGKLVLGNDIQRYSSFTNTLYSELLMCLGGKMGLSDLIRVNRLLGPLFGFSFILLNAFIFVNFFVAILNDSYEEVKENTDKQCHEDFEMADFILERLSELLGLSSRHHAEKDGYESKGKIPASSSCENNNDELLKQDEPRENPHVSFSTSAFLSHRFRRMAKRKQPRNITLRRESVKKEAQRQIPKIDEKCVDGTSSTVEGQHRLASSIIASDTFHQDQLFMRLESLTSKVVRDYVREDMEFLSLIRLLYIVDHKENAETSSTPETDSTLDDMEVSSFLDSPNMSMYGACVDNWKSSTSGNYSEDEIESLELLRTRASHYRLPDHLRQGKELQHKLRTRASGSKGRARNTNASNTPIFKYYSFI</sequence>
<dbReference type="InterPro" id="IPR014010">
    <property type="entry name" value="REJ_dom"/>
</dbReference>
<dbReference type="Proteomes" id="UP001159405">
    <property type="component" value="Unassembled WGS sequence"/>
</dbReference>
<evidence type="ECO:0000256" key="5">
    <source>
        <dbReference type="ARBA" id="ARBA00022989"/>
    </source>
</evidence>
<feature type="transmembrane region" description="Helical" evidence="10">
    <location>
        <begin position="1835"/>
        <end position="1853"/>
    </location>
</feature>
<feature type="region of interest" description="Disordered" evidence="9">
    <location>
        <begin position="1964"/>
        <end position="1997"/>
    </location>
</feature>
<dbReference type="Gene3D" id="2.60.60.20">
    <property type="entry name" value="PLAT/LH2 domain"/>
    <property type="match status" value="1"/>
</dbReference>
<dbReference type="PROSITE" id="PS50095">
    <property type="entry name" value="PLAT"/>
    <property type="match status" value="1"/>
</dbReference>
<dbReference type="PRINTS" id="PR01433">
    <property type="entry name" value="POLYCYSTIN2"/>
</dbReference>
<keyword evidence="14" id="KW-1185">Reference proteome</keyword>